<organism evidence="1 2">
    <name type="scientific">Mycolicibacterium madagascariense</name>
    <dbReference type="NCBI Taxonomy" id="212765"/>
    <lineage>
        <taxon>Bacteria</taxon>
        <taxon>Bacillati</taxon>
        <taxon>Actinomycetota</taxon>
        <taxon>Actinomycetes</taxon>
        <taxon>Mycobacteriales</taxon>
        <taxon>Mycobacteriaceae</taxon>
        <taxon>Mycolicibacterium</taxon>
    </lineage>
</organism>
<evidence type="ECO:0008006" key="3">
    <source>
        <dbReference type="Google" id="ProtNLM"/>
    </source>
</evidence>
<reference evidence="1 2" key="1">
    <citation type="journal article" date="2019" name="Emerg. Microbes Infect.">
        <title>Comprehensive subspecies identification of 175 nontuberculous mycobacteria species based on 7547 genomic profiles.</title>
        <authorList>
            <person name="Matsumoto Y."/>
            <person name="Kinjo T."/>
            <person name="Motooka D."/>
            <person name="Nabeya D."/>
            <person name="Jung N."/>
            <person name="Uechi K."/>
            <person name="Horii T."/>
            <person name="Iida T."/>
            <person name="Fujita J."/>
            <person name="Nakamura S."/>
        </authorList>
    </citation>
    <scope>NUCLEOTIDE SEQUENCE [LARGE SCALE GENOMIC DNA]</scope>
    <source>
        <strain evidence="1 2">JCM 13574</strain>
    </source>
</reference>
<dbReference type="Proteomes" id="UP000466517">
    <property type="component" value="Chromosome"/>
</dbReference>
<accession>A0A7I7X813</accession>
<dbReference type="Gene3D" id="3.40.50.2000">
    <property type="entry name" value="Glycogen Phosphorylase B"/>
    <property type="match status" value="1"/>
</dbReference>
<dbReference type="RefSeq" id="WP_163731472.1">
    <property type="nucleotide sequence ID" value="NZ_AP022610.1"/>
</dbReference>
<evidence type="ECO:0000313" key="2">
    <source>
        <dbReference type="Proteomes" id="UP000466517"/>
    </source>
</evidence>
<sequence length="342" mass="36029">MTAASSTGPLVHLVIGPQQHGVVRFGVELHAAWSDGFAALQRWTGPAAELPGDAVPAGCGVHLQFTDRLFGADAVQAAAVVDRLAAGVHRGGGRVTVTLHDLPHLCDLTNYATRARGYVALAAAVDGIVVSSEHERELLRDIGIGDATAVVPLPIAAPVIGQWEATADRSVAVFGFVYPGKGHDEVLHAMQGLPPDVRLLAVGEPSAGHDDLIVELEELARAQGRPFVTTGYVTDDDLPALLRSVTVPVVHHRHVSASGSLNSWLSAGRRPLAPATRYTREIAQRNPKALWLFDDRPGALADALRAALADPTATWLPPGTVCTPSWEEAGAAYRRVLGAVHG</sequence>
<gene>
    <name evidence="1" type="ORF">MMAD_02840</name>
</gene>
<name>A0A7I7X813_9MYCO</name>
<dbReference type="AlphaFoldDB" id="A0A7I7X813"/>
<dbReference type="Pfam" id="PF13692">
    <property type="entry name" value="Glyco_trans_1_4"/>
    <property type="match status" value="1"/>
</dbReference>
<protein>
    <recommendedName>
        <fullName evidence="3">Glycosyl transferase family 1</fullName>
    </recommendedName>
</protein>
<keyword evidence="2" id="KW-1185">Reference proteome</keyword>
<dbReference type="SUPFAM" id="SSF53756">
    <property type="entry name" value="UDP-Glycosyltransferase/glycogen phosphorylase"/>
    <property type="match status" value="1"/>
</dbReference>
<dbReference type="EMBL" id="AP022610">
    <property type="protein sequence ID" value="BBZ25989.1"/>
    <property type="molecule type" value="Genomic_DNA"/>
</dbReference>
<proteinExistence type="predicted"/>
<evidence type="ECO:0000313" key="1">
    <source>
        <dbReference type="EMBL" id="BBZ25989.1"/>
    </source>
</evidence>
<dbReference type="KEGG" id="mmag:MMAD_02840"/>